<evidence type="ECO:0000259" key="2">
    <source>
        <dbReference type="Pfam" id="PF03819"/>
    </source>
</evidence>
<dbReference type="InterPro" id="IPR024180">
    <property type="entry name" value="Tetrapyrrole_Mease/MazG_pred"/>
</dbReference>
<dbReference type="InterPro" id="IPR048015">
    <property type="entry name" value="NTP-PPase_MazG-like_N"/>
</dbReference>
<dbReference type="InterPro" id="IPR011551">
    <property type="entry name" value="NTP_PyrPHydrolase_MazG"/>
</dbReference>
<sequence>MTGKIIIVGLGNYGIDELPFGVYKFLKHHPFVYTRTLDHPVIEILTSEGVVFQSFDEVYESNSGFNEVYEDIVSQLMTKARNSDTDIVYTVPGHPRVAETTTVKLEAYAQQDDDIEIKVLGGKSFIDDIFEAVKVDPNDGFTLLDATSLSSEQLNIRTHTLITQVFSSMTAGDLKVTLMSRYDDEQIVFIIDGAHANGANVIETPLYELDHHPDIFSNLTSVFIKRVENDATYMSDFDYATGIIDRLVDDEIGCPWDKIQTHQTLKRYLLEETFELFEAIDNEDDWHMIEELGDILLQVLLHASIGKKEGYFDINEVVQSLSEKMIRRHPHIFGEAHAETEEDLKHIWADAKAKEGKVQRVKFEKVFAEHFMKLYDKTKNMSLDEAALKDYLEQGGDKS</sequence>
<reference evidence="3 4" key="1">
    <citation type="submission" date="2018-06" db="EMBL/GenBank/DDBJ databases">
        <authorList>
            <consortium name="Pathogen Informatics"/>
            <person name="Doyle S."/>
        </authorList>
    </citation>
    <scope>NUCLEOTIDE SEQUENCE [LARGE SCALE GENOMIC DNA]</scope>
    <source>
        <strain evidence="3 4">NCTC7688</strain>
    </source>
</reference>
<dbReference type="GO" id="GO:0006950">
    <property type="term" value="P:response to stress"/>
    <property type="evidence" value="ECO:0007669"/>
    <property type="project" value="UniProtKB-ARBA"/>
</dbReference>
<dbReference type="EC" id="3.6.1.1" evidence="3"/>
<dbReference type="GO" id="GO:0047429">
    <property type="term" value="F:nucleoside triphosphate diphosphatase activity"/>
    <property type="evidence" value="ECO:0007669"/>
    <property type="project" value="TreeGrafter"/>
</dbReference>
<dbReference type="SUPFAM" id="SSF101386">
    <property type="entry name" value="all-alpha NTP pyrophosphatases"/>
    <property type="match status" value="1"/>
</dbReference>
<name>A0A380HQZ7_STASA</name>
<organism evidence="3 4">
    <name type="scientific">Staphylococcus saprophyticus</name>
    <dbReference type="NCBI Taxonomy" id="29385"/>
    <lineage>
        <taxon>Bacteria</taxon>
        <taxon>Bacillati</taxon>
        <taxon>Bacillota</taxon>
        <taxon>Bacilli</taxon>
        <taxon>Bacillales</taxon>
        <taxon>Staphylococcaceae</taxon>
        <taxon>Staphylococcus</taxon>
    </lineage>
</organism>
<evidence type="ECO:0000313" key="3">
    <source>
        <dbReference type="EMBL" id="SUM84564.1"/>
    </source>
</evidence>
<dbReference type="Pfam" id="PF03819">
    <property type="entry name" value="MazG"/>
    <property type="match status" value="1"/>
</dbReference>
<keyword evidence="3" id="KW-0808">Transferase</keyword>
<dbReference type="CDD" id="cd11723">
    <property type="entry name" value="YabN_N_like"/>
    <property type="match status" value="1"/>
</dbReference>
<dbReference type="PIRSF" id="PIRSF002845">
    <property type="entry name" value="Ttrprl_mtas_MazG"/>
    <property type="match status" value="1"/>
</dbReference>
<dbReference type="GO" id="GO:0046076">
    <property type="term" value="P:dTTP catabolic process"/>
    <property type="evidence" value="ECO:0007669"/>
    <property type="project" value="TreeGrafter"/>
</dbReference>
<dbReference type="Gene3D" id="1.10.287.1080">
    <property type="entry name" value="MazG-like"/>
    <property type="match status" value="1"/>
</dbReference>
<dbReference type="GO" id="GO:0046061">
    <property type="term" value="P:dATP catabolic process"/>
    <property type="evidence" value="ECO:0007669"/>
    <property type="project" value="TreeGrafter"/>
</dbReference>
<evidence type="ECO:0000259" key="1">
    <source>
        <dbReference type="Pfam" id="PF00590"/>
    </source>
</evidence>
<dbReference type="GO" id="GO:0046052">
    <property type="term" value="P:UTP catabolic process"/>
    <property type="evidence" value="ECO:0007669"/>
    <property type="project" value="TreeGrafter"/>
</dbReference>
<dbReference type="PANTHER" id="PTHR30522">
    <property type="entry name" value="NUCLEOSIDE TRIPHOSPHATE PYROPHOSPHOHYDROLASE"/>
    <property type="match status" value="1"/>
</dbReference>
<dbReference type="RefSeq" id="WP_037539114.1">
    <property type="nucleotide sequence ID" value="NZ_CAXOKG010000011.1"/>
</dbReference>
<proteinExistence type="predicted"/>
<dbReference type="AlphaFoldDB" id="A0A380HQZ7"/>
<dbReference type="GO" id="GO:0046047">
    <property type="term" value="P:TTP catabolic process"/>
    <property type="evidence" value="ECO:0007669"/>
    <property type="project" value="TreeGrafter"/>
</dbReference>
<dbReference type="GO" id="GO:0032259">
    <property type="term" value="P:methylation"/>
    <property type="evidence" value="ECO:0007669"/>
    <property type="project" value="UniProtKB-KW"/>
</dbReference>
<keyword evidence="3" id="KW-0489">Methyltransferase</keyword>
<dbReference type="InterPro" id="IPR035996">
    <property type="entry name" value="4pyrrol_Methylase_sf"/>
</dbReference>
<dbReference type="Proteomes" id="UP000254707">
    <property type="component" value="Unassembled WGS sequence"/>
</dbReference>
<dbReference type="GO" id="GO:0006203">
    <property type="term" value="P:dGTP catabolic process"/>
    <property type="evidence" value="ECO:0007669"/>
    <property type="project" value="TreeGrafter"/>
</dbReference>
<dbReference type="SUPFAM" id="SSF53790">
    <property type="entry name" value="Tetrapyrrole methylase"/>
    <property type="match status" value="1"/>
</dbReference>
<gene>
    <name evidence="3" type="primary">mazG</name>
    <name evidence="3" type="ORF">NCTC7688_02563</name>
</gene>
<dbReference type="PANTHER" id="PTHR30522:SF0">
    <property type="entry name" value="NUCLEOSIDE TRIPHOSPHATE PYROPHOSPHOHYDROLASE"/>
    <property type="match status" value="1"/>
</dbReference>
<feature type="domain" description="Tetrapyrrole methylase" evidence="1">
    <location>
        <begin position="4"/>
        <end position="210"/>
    </location>
</feature>
<evidence type="ECO:0000313" key="4">
    <source>
        <dbReference type="Proteomes" id="UP000254707"/>
    </source>
</evidence>
<protein>
    <submittedName>
        <fullName evidence="3">Tetrapyrrole methylase</fullName>
        <ecNumber evidence="3">3.6.1.1</ecNumber>
    </submittedName>
</protein>
<dbReference type="GO" id="GO:0046081">
    <property type="term" value="P:dUTP catabolic process"/>
    <property type="evidence" value="ECO:0007669"/>
    <property type="project" value="TreeGrafter"/>
</dbReference>
<dbReference type="FunFam" id="1.10.287.1080:FF:000001">
    <property type="entry name" value="Nucleoside triphosphate pyrophosphohydrolase"/>
    <property type="match status" value="1"/>
</dbReference>
<keyword evidence="3" id="KW-0378">Hydrolase</keyword>
<accession>A0A380HQZ7</accession>
<dbReference type="InterPro" id="IPR000878">
    <property type="entry name" value="4pyrrol_Mease"/>
</dbReference>
<dbReference type="CDD" id="cd11528">
    <property type="entry name" value="NTP-PPase_MazG_Nterm"/>
    <property type="match status" value="1"/>
</dbReference>
<dbReference type="GO" id="GO:0008168">
    <property type="term" value="F:methyltransferase activity"/>
    <property type="evidence" value="ECO:0007669"/>
    <property type="project" value="UniProtKB-KW"/>
</dbReference>
<dbReference type="InterPro" id="IPR004518">
    <property type="entry name" value="MazG-like_dom"/>
</dbReference>
<dbReference type="GO" id="GO:0004427">
    <property type="term" value="F:inorganic diphosphate phosphatase activity"/>
    <property type="evidence" value="ECO:0007669"/>
    <property type="project" value="UniProtKB-EC"/>
</dbReference>
<dbReference type="EMBL" id="UHED01000001">
    <property type="protein sequence ID" value="SUM84564.1"/>
    <property type="molecule type" value="Genomic_DNA"/>
</dbReference>
<dbReference type="Pfam" id="PF00590">
    <property type="entry name" value="TP_methylase"/>
    <property type="match status" value="1"/>
</dbReference>
<feature type="domain" description="NTP pyrophosphohydrolase MazG-like" evidence="2">
    <location>
        <begin position="260"/>
        <end position="333"/>
    </location>
</feature>
<dbReference type="InterPro" id="IPR035013">
    <property type="entry name" value="YabN_N"/>
</dbReference>